<dbReference type="Proteomes" id="UP000295509">
    <property type="component" value="Unassembled WGS sequence"/>
</dbReference>
<name>A0A4R8LY12_9BURK</name>
<organism evidence="3 4">
    <name type="scientific">Paraburkholderia rhizosphaerae</name>
    <dbReference type="NCBI Taxonomy" id="480658"/>
    <lineage>
        <taxon>Bacteria</taxon>
        <taxon>Pseudomonadati</taxon>
        <taxon>Pseudomonadota</taxon>
        <taxon>Betaproteobacteria</taxon>
        <taxon>Burkholderiales</taxon>
        <taxon>Burkholderiaceae</taxon>
        <taxon>Paraburkholderia</taxon>
    </lineage>
</organism>
<gene>
    <name evidence="3" type="ORF">BX592_104127</name>
</gene>
<dbReference type="Gene3D" id="2.60.40.1820">
    <property type="match status" value="1"/>
</dbReference>
<dbReference type="InterPro" id="IPR004864">
    <property type="entry name" value="LEA_2"/>
</dbReference>
<feature type="transmembrane region" description="Helical" evidence="1">
    <location>
        <begin position="12"/>
        <end position="33"/>
    </location>
</feature>
<dbReference type="SUPFAM" id="SSF117070">
    <property type="entry name" value="LEA14-like"/>
    <property type="match status" value="1"/>
</dbReference>
<feature type="domain" description="Water stress and hypersensitive response" evidence="2">
    <location>
        <begin position="40"/>
        <end position="161"/>
    </location>
</feature>
<evidence type="ECO:0000259" key="2">
    <source>
        <dbReference type="SMART" id="SM00769"/>
    </source>
</evidence>
<reference evidence="3 4" key="1">
    <citation type="submission" date="2019-03" db="EMBL/GenBank/DDBJ databases">
        <title>Genomic Encyclopedia of Type Strains, Phase III (KMG-III): the genomes of soil and plant-associated and newly described type strains.</title>
        <authorList>
            <person name="Whitman W."/>
        </authorList>
    </citation>
    <scope>NUCLEOTIDE SEQUENCE [LARGE SCALE GENOMIC DNA]</scope>
    <source>
        <strain evidence="3 4">LMG 29544</strain>
    </source>
</reference>
<keyword evidence="1" id="KW-1133">Transmembrane helix</keyword>
<comment type="caution">
    <text evidence="3">The sequence shown here is derived from an EMBL/GenBank/DDBJ whole genome shotgun (WGS) entry which is preliminary data.</text>
</comment>
<dbReference type="SMART" id="SM00769">
    <property type="entry name" value="WHy"/>
    <property type="match status" value="1"/>
</dbReference>
<protein>
    <submittedName>
        <fullName evidence="3">LEA14-like dessication related protein</fullName>
    </submittedName>
</protein>
<dbReference type="RefSeq" id="WP_134190875.1">
    <property type="nucleotide sequence ID" value="NZ_JBHLUW010000002.1"/>
</dbReference>
<dbReference type="Pfam" id="PF03168">
    <property type="entry name" value="LEA_2"/>
    <property type="match status" value="1"/>
</dbReference>
<sequence length="169" mass="17706">MLTDRAVRLFRFVVIVFAFAGVTGSLSGCAGWFGSEPLRVNVAGLEPLESQGMEARFNLKLRVQNPSSAPVDYSGVSVDMEVNGKAFASGVSPASGSVPAFGETIISVPVTVSALTALQQIFEFVSREQYGQIQYILRGRLAGSGIGGGTRFTDQGSLSIPFPAVGVPS</sequence>
<proteinExistence type="predicted"/>
<keyword evidence="4" id="KW-1185">Reference proteome</keyword>
<dbReference type="GO" id="GO:0009269">
    <property type="term" value="P:response to desiccation"/>
    <property type="evidence" value="ECO:0007669"/>
    <property type="project" value="InterPro"/>
</dbReference>
<dbReference type="OrthoDB" id="5421820at2"/>
<dbReference type="InterPro" id="IPR013990">
    <property type="entry name" value="WHy-dom"/>
</dbReference>
<keyword evidence="1" id="KW-0812">Transmembrane</keyword>
<evidence type="ECO:0000313" key="4">
    <source>
        <dbReference type="Proteomes" id="UP000295509"/>
    </source>
</evidence>
<evidence type="ECO:0000313" key="3">
    <source>
        <dbReference type="EMBL" id="TDY52845.1"/>
    </source>
</evidence>
<accession>A0A4R8LY12</accession>
<keyword evidence="1" id="KW-0472">Membrane</keyword>
<dbReference type="AlphaFoldDB" id="A0A4R8LY12"/>
<dbReference type="PROSITE" id="PS51257">
    <property type="entry name" value="PROKAR_LIPOPROTEIN"/>
    <property type="match status" value="1"/>
</dbReference>
<evidence type="ECO:0000256" key="1">
    <source>
        <dbReference type="SAM" id="Phobius"/>
    </source>
</evidence>
<dbReference type="EMBL" id="SORE01000004">
    <property type="protein sequence ID" value="TDY52845.1"/>
    <property type="molecule type" value="Genomic_DNA"/>
</dbReference>